<dbReference type="PANTHER" id="PTHR32344:SF1">
    <property type="entry name" value="U1-TYPE DOMAIN-CONTAINING PROTEIN"/>
    <property type="match status" value="1"/>
</dbReference>
<evidence type="ECO:0000313" key="2">
    <source>
        <dbReference type="EMBL" id="MBY73019.1"/>
    </source>
</evidence>
<sequence length="308" mass="35391">MPKKKKKNLSSRLNTFVSEFGKNVFSIDTRVLFCKYCETKVDSERRSSVIQHLKTEKHLRSVKRKENQQETKCQQLLTNDLPSKKSKFNLDLCKAMVSANIPLNKLSNIEFRTFLEVYSRKDVPTESVLRKFYLDDCYNEMMEKIRQRVFDRKIWVSLDETTDAEGRYIANVIIGSLEEDTAGPIFLLNTEALEKTNHSTVSKLFDKSLSILWPDGIRHDNVLLFLSDAAPYMVKCGKSLNALYSKMVHVTCAAHGLHRVSKEVQNQFGTVDKIVANVKKIFKKALSRIQILKNYAPDIPLPPEPIIT</sequence>
<dbReference type="GO" id="GO:0005634">
    <property type="term" value="C:nucleus"/>
    <property type="evidence" value="ECO:0007669"/>
    <property type="project" value="InterPro"/>
</dbReference>
<dbReference type="Pfam" id="PF04937">
    <property type="entry name" value="DUF659"/>
    <property type="match status" value="1"/>
</dbReference>
<dbReference type="GO" id="GO:0003690">
    <property type="term" value="F:double-stranded DNA binding"/>
    <property type="evidence" value="ECO:0007669"/>
    <property type="project" value="InterPro"/>
</dbReference>
<gene>
    <name evidence="2" type="primary">Cggbp1_0</name>
    <name evidence="2" type="ORF">g.178970</name>
</gene>
<proteinExistence type="predicted"/>
<dbReference type="OrthoDB" id="6582565at2759"/>
<dbReference type="InterPro" id="IPR007021">
    <property type="entry name" value="DUF659"/>
</dbReference>
<reference evidence="2" key="1">
    <citation type="submission" date="2018-04" db="EMBL/GenBank/DDBJ databases">
        <title>Transcriptome assembly of Sipha flava.</title>
        <authorList>
            <person name="Scully E.D."/>
            <person name="Geib S.M."/>
            <person name="Palmer N.A."/>
            <person name="Koch K."/>
            <person name="Bradshaw J."/>
            <person name="Heng-Moss T."/>
            <person name="Sarath G."/>
        </authorList>
    </citation>
    <scope>NUCLEOTIDE SEQUENCE</scope>
</reference>
<feature type="domain" description="DUF659" evidence="1">
    <location>
        <begin position="124"/>
        <end position="281"/>
    </location>
</feature>
<dbReference type="SUPFAM" id="SSF53098">
    <property type="entry name" value="Ribonuclease H-like"/>
    <property type="match status" value="1"/>
</dbReference>
<dbReference type="AlphaFoldDB" id="A0A2S2Q5L2"/>
<dbReference type="InterPro" id="IPR012337">
    <property type="entry name" value="RNaseH-like_sf"/>
</dbReference>
<dbReference type="GO" id="GO:0006357">
    <property type="term" value="P:regulation of transcription by RNA polymerase II"/>
    <property type="evidence" value="ECO:0007669"/>
    <property type="project" value="InterPro"/>
</dbReference>
<dbReference type="PANTHER" id="PTHR32344">
    <property type="entry name" value="U1-TYPE DOMAIN-CONTAINING PROTEIN"/>
    <property type="match status" value="1"/>
</dbReference>
<protein>
    <submittedName>
        <fullName evidence="2">CGG triplet repeat-binding protein 1</fullName>
    </submittedName>
</protein>
<dbReference type="EMBL" id="GGMS01003816">
    <property type="protein sequence ID" value="MBY73019.1"/>
    <property type="molecule type" value="Transcribed_RNA"/>
</dbReference>
<organism evidence="2">
    <name type="scientific">Sipha flava</name>
    <name type="common">yellow sugarcane aphid</name>
    <dbReference type="NCBI Taxonomy" id="143950"/>
    <lineage>
        <taxon>Eukaryota</taxon>
        <taxon>Metazoa</taxon>
        <taxon>Ecdysozoa</taxon>
        <taxon>Arthropoda</taxon>
        <taxon>Hexapoda</taxon>
        <taxon>Insecta</taxon>
        <taxon>Pterygota</taxon>
        <taxon>Neoptera</taxon>
        <taxon>Paraneoptera</taxon>
        <taxon>Hemiptera</taxon>
        <taxon>Sternorrhyncha</taxon>
        <taxon>Aphidomorpha</taxon>
        <taxon>Aphidoidea</taxon>
        <taxon>Aphididae</taxon>
        <taxon>Sipha</taxon>
    </lineage>
</organism>
<evidence type="ECO:0000259" key="1">
    <source>
        <dbReference type="Pfam" id="PF04937"/>
    </source>
</evidence>
<accession>A0A2S2Q5L2</accession>
<dbReference type="InterPro" id="IPR033375">
    <property type="entry name" value="Cggbp1"/>
</dbReference>
<name>A0A2S2Q5L2_9HEMI</name>